<sequence length="226" mass="23331">MAHMDRRNLLIGGLALPLLALPGCTGMGGFDLTEAIRRMLMLSSQRAFAGLLAEDGFYDDQLARVTLPDQIGGARSSAIVRALLSTSAVRNRLLRVLNEAAADGAERAAPLVTDAIRSFSVADALSIIRAANGDAATQALRGQMGDALVTAMLPEVGTALRVASDPLVGQVLQVATGIDLAGLGADVSRKAADGIYAAMGREEAAIRANPQATGDPIIIGAFGLLR</sequence>
<organism evidence="1 2">
    <name type="scientific">Parasphingopyxis lamellibrachiae</name>
    <dbReference type="NCBI Taxonomy" id="680125"/>
    <lineage>
        <taxon>Bacteria</taxon>
        <taxon>Pseudomonadati</taxon>
        <taxon>Pseudomonadota</taxon>
        <taxon>Alphaproteobacteria</taxon>
        <taxon>Sphingomonadales</taxon>
        <taxon>Sphingomonadaceae</taxon>
        <taxon>Parasphingopyxis</taxon>
    </lineage>
</organism>
<dbReference type="RefSeq" id="WP_162843370.1">
    <property type="nucleotide sequence ID" value="NZ_QRDP01000004.1"/>
</dbReference>
<dbReference type="InterPro" id="IPR025245">
    <property type="entry name" value="DUF4197"/>
</dbReference>
<dbReference type="Proteomes" id="UP000256310">
    <property type="component" value="Unassembled WGS sequence"/>
</dbReference>
<reference evidence="1 2" key="1">
    <citation type="submission" date="2018-07" db="EMBL/GenBank/DDBJ databases">
        <title>Genomic Encyclopedia of Type Strains, Phase IV (KMG-IV): sequencing the most valuable type-strain genomes for metagenomic binning, comparative biology and taxonomic classification.</title>
        <authorList>
            <person name="Goeker M."/>
        </authorList>
    </citation>
    <scope>NUCLEOTIDE SEQUENCE [LARGE SCALE GENOMIC DNA]</scope>
    <source>
        <strain evidence="1 2">DSM 26725</strain>
    </source>
</reference>
<comment type="caution">
    <text evidence="1">The sequence shown here is derived from an EMBL/GenBank/DDBJ whole genome shotgun (WGS) entry which is preliminary data.</text>
</comment>
<dbReference type="AlphaFoldDB" id="A0A3D9FBJ7"/>
<evidence type="ECO:0000313" key="1">
    <source>
        <dbReference type="EMBL" id="RED15175.1"/>
    </source>
</evidence>
<keyword evidence="2" id="KW-1185">Reference proteome</keyword>
<dbReference type="Pfam" id="PF13852">
    <property type="entry name" value="DUF4197"/>
    <property type="match status" value="1"/>
</dbReference>
<dbReference type="EMBL" id="QRDP01000004">
    <property type="protein sequence ID" value="RED15175.1"/>
    <property type="molecule type" value="Genomic_DNA"/>
</dbReference>
<accession>A0A3D9FBJ7</accession>
<proteinExistence type="predicted"/>
<gene>
    <name evidence="1" type="ORF">DFR46_0162</name>
</gene>
<evidence type="ECO:0000313" key="2">
    <source>
        <dbReference type="Proteomes" id="UP000256310"/>
    </source>
</evidence>
<name>A0A3D9FBJ7_9SPHN</name>
<protein>
    <submittedName>
        <fullName evidence="1">Uncharacterized protein DUF4197</fullName>
    </submittedName>
</protein>